<dbReference type="RefSeq" id="WP_189659072.1">
    <property type="nucleotide sequence ID" value="NZ_BMZW01000035.1"/>
</dbReference>
<reference evidence="1" key="1">
    <citation type="submission" date="2020-09" db="EMBL/GenBank/DDBJ databases">
        <title>Pseudomonas syringae pv. eriobotryae genome sequence causing loquat canker disease.</title>
        <authorList>
            <person name="Fukuda S."/>
            <person name="Tashiro H."/>
            <person name="Nagano Y."/>
        </authorList>
    </citation>
    <scope>NUCLEOTIDE SEQUENCE</scope>
    <source>
        <strain evidence="1">AM001</strain>
    </source>
</reference>
<dbReference type="Proteomes" id="UP000630864">
    <property type="component" value="Unassembled WGS sequence"/>
</dbReference>
<dbReference type="AlphaFoldDB" id="A0A9P3AH31"/>
<gene>
    <name evidence="1" type="ORF">PSE10A_46260</name>
</gene>
<accession>A0A9P3AH31</accession>
<comment type="caution">
    <text evidence="1">The sequence shown here is derived from an EMBL/GenBank/DDBJ whole genome shotgun (WGS) entry which is preliminary data.</text>
</comment>
<proteinExistence type="predicted"/>
<evidence type="ECO:0000313" key="1">
    <source>
        <dbReference type="EMBL" id="GFZ62115.1"/>
    </source>
</evidence>
<protein>
    <submittedName>
        <fullName evidence="1">Uncharacterized protein</fullName>
    </submittedName>
</protein>
<name>A0A9P3AH31_PSEA0</name>
<evidence type="ECO:0000313" key="2">
    <source>
        <dbReference type="Proteomes" id="UP000630864"/>
    </source>
</evidence>
<sequence>MIFDISPERNESQKFKNKKRNPVYPYLLEGHEKYMIDCKSLDAADEIERLYAIVVKSELKDVTTYHIHTPIQEFRNNPVTKKYIAKAEQEGLVWAISGSDGNVNFVLSRRNDAKKVSYGKFLGYRSKAEIKRK</sequence>
<organism evidence="1 2">
    <name type="scientific">Pseudomonas amygdali pv. eriobotryae</name>
    <dbReference type="NCBI Taxonomy" id="129137"/>
    <lineage>
        <taxon>Bacteria</taxon>
        <taxon>Pseudomonadati</taxon>
        <taxon>Pseudomonadota</taxon>
        <taxon>Gammaproteobacteria</taxon>
        <taxon>Pseudomonadales</taxon>
        <taxon>Pseudomonadaceae</taxon>
        <taxon>Pseudomonas</taxon>
        <taxon>Pseudomonas amygdali</taxon>
    </lineage>
</organism>
<dbReference type="EMBL" id="BMZW01000035">
    <property type="protein sequence ID" value="GFZ62115.1"/>
    <property type="molecule type" value="Genomic_DNA"/>
</dbReference>